<comment type="caution">
    <text evidence="1">The sequence shown here is derived from an EMBL/GenBank/DDBJ whole genome shotgun (WGS) entry which is preliminary data.</text>
</comment>
<evidence type="ECO:0000313" key="1">
    <source>
        <dbReference type="EMBL" id="CAG8782018.1"/>
    </source>
</evidence>
<proteinExistence type="predicted"/>
<name>A0A9N9JI24_9GLOM</name>
<dbReference type="AlphaFoldDB" id="A0A9N9JI24"/>
<dbReference type="EMBL" id="CAJVQA010024348">
    <property type="protein sequence ID" value="CAG8782018.1"/>
    <property type="molecule type" value="Genomic_DNA"/>
</dbReference>
<evidence type="ECO:0000313" key="2">
    <source>
        <dbReference type="Proteomes" id="UP000789759"/>
    </source>
</evidence>
<organism evidence="1 2">
    <name type="scientific">Cetraspora pellucida</name>
    <dbReference type="NCBI Taxonomy" id="1433469"/>
    <lineage>
        <taxon>Eukaryota</taxon>
        <taxon>Fungi</taxon>
        <taxon>Fungi incertae sedis</taxon>
        <taxon>Mucoromycota</taxon>
        <taxon>Glomeromycotina</taxon>
        <taxon>Glomeromycetes</taxon>
        <taxon>Diversisporales</taxon>
        <taxon>Gigasporaceae</taxon>
        <taxon>Cetraspora</taxon>
    </lineage>
</organism>
<sequence length="175" mass="20231">VLKQVNQVIQFFKKSHKACRFLYDIINNMKLDDEAINNLEARTANLADCFINIVKLAAAINRILMNNNICEPAIAIFNKCYAEFDIEPYLLAYFLHSDYRENNEIFELNDILESFQFLNYDNLEIKSIVNLSNTNFDEQDNVKEISHTVITQGSGNMDFEPSTIVESEFRSANLL</sequence>
<dbReference type="Proteomes" id="UP000789759">
    <property type="component" value="Unassembled WGS sequence"/>
</dbReference>
<feature type="non-terminal residue" evidence="1">
    <location>
        <position position="1"/>
    </location>
</feature>
<accession>A0A9N9JI24</accession>
<reference evidence="1" key="1">
    <citation type="submission" date="2021-06" db="EMBL/GenBank/DDBJ databases">
        <authorList>
            <person name="Kallberg Y."/>
            <person name="Tangrot J."/>
            <person name="Rosling A."/>
        </authorList>
    </citation>
    <scope>NUCLEOTIDE SEQUENCE</scope>
    <source>
        <strain evidence="1">FL966</strain>
    </source>
</reference>
<dbReference type="OrthoDB" id="2430755at2759"/>
<gene>
    <name evidence="1" type="ORF">CPELLU_LOCUS16444</name>
</gene>
<protein>
    <submittedName>
        <fullName evidence="1">2522_t:CDS:1</fullName>
    </submittedName>
</protein>
<keyword evidence="2" id="KW-1185">Reference proteome</keyword>